<dbReference type="InterPro" id="IPR001017">
    <property type="entry name" value="DH_E1"/>
</dbReference>
<comment type="caution">
    <text evidence="6">The sequence shown here is derived from an EMBL/GenBank/DDBJ whole genome shotgun (WGS) entry which is preliminary data.</text>
</comment>
<proteinExistence type="predicted"/>
<comment type="cofactor">
    <cofactor evidence="1">
        <name>thiamine diphosphate</name>
        <dbReference type="ChEBI" id="CHEBI:58937"/>
    </cofactor>
</comment>
<keyword evidence="2" id="KW-0809">Transit peptide</keyword>
<dbReference type="PANTHER" id="PTHR11516:SF60">
    <property type="entry name" value="PYRUVATE DEHYDROGENASE E1 COMPONENT SUBUNIT ALPHA"/>
    <property type="match status" value="1"/>
</dbReference>
<keyword evidence="3" id="KW-0560">Oxidoreductase</keyword>
<dbReference type="Proteomes" id="UP000784294">
    <property type="component" value="Unassembled WGS sequence"/>
</dbReference>
<sequence length="230" mass="24837">MSTAESAVIPLVDYKYHKLDTGPAMNATITREQALNYLKLMHTIRRLETTAGNLYKEKVIRGFCHLYSGQEAVAAGIEAALQPGDALITSYRCHGFAYSRGNTPHSILAELCGKTSGVSKARGGSMHIFGKDFYGGNGIVGAQVPLGTGISLAYKHMNKPNVVITLYGDGAANQGQVFESFNLAKVLNLPVIYLCENNQYGMGTSAKRSSASTLYYTRGDFIPGLWVSLI</sequence>
<dbReference type="CDD" id="cd02000">
    <property type="entry name" value="TPP_E1_PDC_ADC_BCADC"/>
    <property type="match status" value="1"/>
</dbReference>
<dbReference type="EMBL" id="CAAALY010131122">
    <property type="protein sequence ID" value="VEL32175.1"/>
    <property type="molecule type" value="Genomic_DNA"/>
</dbReference>
<evidence type="ECO:0000256" key="3">
    <source>
        <dbReference type="ARBA" id="ARBA00023002"/>
    </source>
</evidence>
<dbReference type="GO" id="GO:0004739">
    <property type="term" value="F:pyruvate dehydrogenase (acetyl-transferring) activity"/>
    <property type="evidence" value="ECO:0007669"/>
    <property type="project" value="TreeGrafter"/>
</dbReference>
<keyword evidence="7" id="KW-1185">Reference proteome</keyword>
<feature type="non-terminal residue" evidence="6">
    <location>
        <position position="230"/>
    </location>
</feature>
<accession>A0A448XA94</accession>
<dbReference type="Pfam" id="PF00676">
    <property type="entry name" value="E1_dh"/>
    <property type="match status" value="1"/>
</dbReference>
<name>A0A448XA94_9PLAT</name>
<evidence type="ECO:0000313" key="6">
    <source>
        <dbReference type="EMBL" id="VEL32175.1"/>
    </source>
</evidence>
<evidence type="ECO:0000256" key="2">
    <source>
        <dbReference type="ARBA" id="ARBA00022946"/>
    </source>
</evidence>
<dbReference type="OrthoDB" id="10256198at2759"/>
<dbReference type="Gene3D" id="3.40.50.970">
    <property type="match status" value="1"/>
</dbReference>
<dbReference type="InterPro" id="IPR029061">
    <property type="entry name" value="THDP-binding"/>
</dbReference>
<reference evidence="6" key="1">
    <citation type="submission" date="2018-11" db="EMBL/GenBank/DDBJ databases">
        <authorList>
            <consortium name="Pathogen Informatics"/>
        </authorList>
    </citation>
    <scope>NUCLEOTIDE SEQUENCE</scope>
</reference>
<feature type="domain" description="Dehydrogenase E1 component" evidence="5">
    <location>
        <begin position="41"/>
        <end position="227"/>
    </location>
</feature>
<dbReference type="InterPro" id="IPR050642">
    <property type="entry name" value="PDH_E1_Alpha_Subunit"/>
</dbReference>
<evidence type="ECO:0000256" key="1">
    <source>
        <dbReference type="ARBA" id="ARBA00001964"/>
    </source>
</evidence>
<evidence type="ECO:0000259" key="5">
    <source>
        <dbReference type="Pfam" id="PF00676"/>
    </source>
</evidence>
<protein>
    <recommendedName>
        <fullName evidence="5">Dehydrogenase E1 component domain-containing protein</fullName>
    </recommendedName>
</protein>
<organism evidence="6 7">
    <name type="scientific">Protopolystoma xenopodis</name>
    <dbReference type="NCBI Taxonomy" id="117903"/>
    <lineage>
        <taxon>Eukaryota</taxon>
        <taxon>Metazoa</taxon>
        <taxon>Spiralia</taxon>
        <taxon>Lophotrochozoa</taxon>
        <taxon>Platyhelminthes</taxon>
        <taxon>Monogenea</taxon>
        <taxon>Polyopisthocotylea</taxon>
        <taxon>Polystomatidea</taxon>
        <taxon>Polystomatidae</taxon>
        <taxon>Protopolystoma</taxon>
    </lineage>
</organism>
<evidence type="ECO:0000256" key="4">
    <source>
        <dbReference type="ARBA" id="ARBA00023052"/>
    </source>
</evidence>
<keyword evidence="4" id="KW-0786">Thiamine pyrophosphate</keyword>
<evidence type="ECO:0000313" key="7">
    <source>
        <dbReference type="Proteomes" id="UP000784294"/>
    </source>
</evidence>
<dbReference type="GO" id="GO:0006086">
    <property type="term" value="P:pyruvate decarboxylation to acetyl-CoA"/>
    <property type="evidence" value="ECO:0007669"/>
    <property type="project" value="TreeGrafter"/>
</dbReference>
<dbReference type="SUPFAM" id="SSF52518">
    <property type="entry name" value="Thiamin diphosphate-binding fold (THDP-binding)"/>
    <property type="match status" value="1"/>
</dbReference>
<gene>
    <name evidence="6" type="ORF">PXEA_LOCUS25615</name>
</gene>
<dbReference type="AlphaFoldDB" id="A0A448XA94"/>
<dbReference type="PANTHER" id="PTHR11516">
    <property type="entry name" value="PYRUVATE DEHYDROGENASE E1 COMPONENT, ALPHA SUBUNIT BACTERIAL AND ORGANELLAR"/>
    <property type="match status" value="1"/>
</dbReference>